<dbReference type="KEGG" id="mthr:MSTHT_2286"/>
<dbReference type="OrthoDB" id="129713at2157"/>
<dbReference type="PATRIC" id="fig|523844.20.peg.2801"/>
<evidence type="ECO:0000313" key="1">
    <source>
        <dbReference type="EMBL" id="AKB14044.1"/>
    </source>
</evidence>
<organism evidence="1 2">
    <name type="scientific">Methanosarcina thermophila (strain ATCC 43570 / DSM 1825 / OCM 12 / VKM B-1830 / TM-1)</name>
    <dbReference type="NCBI Taxonomy" id="523844"/>
    <lineage>
        <taxon>Archaea</taxon>
        <taxon>Methanobacteriati</taxon>
        <taxon>Methanobacteriota</taxon>
        <taxon>Stenosarchaea group</taxon>
        <taxon>Methanomicrobia</taxon>
        <taxon>Methanosarcinales</taxon>
        <taxon>Methanosarcinaceae</taxon>
        <taxon>Methanosarcina</taxon>
    </lineage>
</organism>
<sequence>MKGCAKMKKFCNICGRELLENVPVVDTSQDMIPIKFEEVRGDNSDLICIECAVESVEYPPFLCSRCGQPVEFGEHFYVLRVGTLKPSGPKIDLKEVSPDEKCICVTCYEELMIPEEEEG</sequence>
<dbReference type="EMBL" id="CP009501">
    <property type="protein sequence ID" value="AKB14044.1"/>
    <property type="molecule type" value="Genomic_DNA"/>
</dbReference>
<dbReference type="HOGENOM" id="CLU_1976511_0_0_2"/>
<protein>
    <submittedName>
        <fullName evidence="1">Uncharacterized protein</fullName>
    </submittedName>
</protein>
<dbReference type="Proteomes" id="UP000066529">
    <property type="component" value="Chromosome"/>
</dbReference>
<reference evidence="1 2" key="1">
    <citation type="submission" date="2014-07" db="EMBL/GenBank/DDBJ databases">
        <title>Methanogenic archaea and the global carbon cycle.</title>
        <authorList>
            <person name="Henriksen J.R."/>
            <person name="Luke J."/>
            <person name="Reinhart S."/>
            <person name="Benedict M.N."/>
            <person name="Youngblut N.D."/>
            <person name="Metcalf M.E."/>
            <person name="Whitaker R.J."/>
            <person name="Metcalf W.W."/>
        </authorList>
    </citation>
    <scope>NUCLEOTIDE SEQUENCE [LARGE SCALE GENOMIC DNA]</scope>
    <source>
        <strain evidence="2">ATCC 43570 / DSM 1825 / OCM 12 / VKM B-1830 / TM-1</strain>
    </source>
</reference>
<evidence type="ECO:0000313" key="2">
    <source>
        <dbReference type="Proteomes" id="UP000066529"/>
    </source>
</evidence>
<dbReference type="AlphaFoldDB" id="A0A0E3H9G1"/>
<name>A0A0E3H9G1_METTT</name>
<accession>A0A0E3H9G1</accession>
<proteinExistence type="predicted"/>
<gene>
    <name evidence="1" type="ORF">MSTHT_2286</name>
</gene>